<evidence type="ECO:0000313" key="2">
    <source>
        <dbReference type="EMBL" id="KNE66584.1"/>
    </source>
</evidence>
<reference evidence="2 3" key="1">
    <citation type="submission" date="2009-11" db="EMBL/GenBank/DDBJ databases">
        <title>Annotation of Allomyces macrogynus ATCC 38327.</title>
        <authorList>
            <consortium name="The Broad Institute Genome Sequencing Platform"/>
            <person name="Russ C."/>
            <person name="Cuomo C."/>
            <person name="Burger G."/>
            <person name="Gray M.W."/>
            <person name="Holland P.W.H."/>
            <person name="King N."/>
            <person name="Lang F.B.F."/>
            <person name="Roger A.J."/>
            <person name="Ruiz-Trillo I."/>
            <person name="Young S.K."/>
            <person name="Zeng Q."/>
            <person name="Gargeya S."/>
            <person name="Fitzgerald M."/>
            <person name="Haas B."/>
            <person name="Abouelleil A."/>
            <person name="Alvarado L."/>
            <person name="Arachchi H.M."/>
            <person name="Berlin A."/>
            <person name="Chapman S.B."/>
            <person name="Gearin G."/>
            <person name="Goldberg J."/>
            <person name="Griggs A."/>
            <person name="Gujja S."/>
            <person name="Hansen M."/>
            <person name="Heiman D."/>
            <person name="Howarth C."/>
            <person name="Larimer J."/>
            <person name="Lui A."/>
            <person name="MacDonald P.J.P."/>
            <person name="McCowen C."/>
            <person name="Montmayeur A."/>
            <person name="Murphy C."/>
            <person name="Neiman D."/>
            <person name="Pearson M."/>
            <person name="Priest M."/>
            <person name="Roberts A."/>
            <person name="Saif S."/>
            <person name="Shea T."/>
            <person name="Sisk P."/>
            <person name="Stolte C."/>
            <person name="Sykes S."/>
            <person name="Wortman J."/>
            <person name="Nusbaum C."/>
            <person name="Birren B."/>
        </authorList>
    </citation>
    <scope>NUCLEOTIDE SEQUENCE [LARGE SCALE GENOMIC DNA]</scope>
    <source>
        <strain evidence="2 3">ATCC 38327</strain>
    </source>
</reference>
<evidence type="ECO:0000256" key="1">
    <source>
        <dbReference type="SAM" id="Phobius"/>
    </source>
</evidence>
<protein>
    <submittedName>
        <fullName evidence="2">Uncharacterized protein</fullName>
    </submittedName>
</protein>
<keyword evidence="1" id="KW-0472">Membrane</keyword>
<keyword evidence="1" id="KW-1133">Transmembrane helix</keyword>
<dbReference type="EMBL" id="GG745350">
    <property type="protein sequence ID" value="KNE66584.1"/>
    <property type="molecule type" value="Genomic_DNA"/>
</dbReference>
<keyword evidence="1" id="KW-0812">Transmembrane</keyword>
<dbReference type="Proteomes" id="UP000054350">
    <property type="component" value="Unassembled WGS sequence"/>
</dbReference>
<organism evidence="2 3">
    <name type="scientific">Allomyces macrogynus (strain ATCC 38327)</name>
    <name type="common">Allomyces javanicus var. macrogynus</name>
    <dbReference type="NCBI Taxonomy" id="578462"/>
    <lineage>
        <taxon>Eukaryota</taxon>
        <taxon>Fungi</taxon>
        <taxon>Fungi incertae sedis</taxon>
        <taxon>Blastocladiomycota</taxon>
        <taxon>Blastocladiomycetes</taxon>
        <taxon>Blastocladiales</taxon>
        <taxon>Blastocladiaceae</taxon>
        <taxon>Allomyces</taxon>
    </lineage>
</organism>
<dbReference type="VEuPathDB" id="FungiDB:AMAG_19595"/>
<accession>A0A0L0SW72</accession>
<sequence>MLEVFARTASGTEVDVPIAGVDSTMTRRRKPPLPPGVASPTKLSRAALSGVFMARKTMLSAAGGFLSNILALFAKMQKRGARFMVVPVPSLMPSTRLWPVKTGWLAGPTRK</sequence>
<reference evidence="3" key="2">
    <citation type="submission" date="2009-11" db="EMBL/GenBank/DDBJ databases">
        <title>The Genome Sequence of Allomyces macrogynus strain ATCC 38327.</title>
        <authorList>
            <consortium name="The Broad Institute Genome Sequencing Platform"/>
            <person name="Russ C."/>
            <person name="Cuomo C."/>
            <person name="Shea T."/>
            <person name="Young S.K."/>
            <person name="Zeng Q."/>
            <person name="Koehrsen M."/>
            <person name="Haas B."/>
            <person name="Borodovsky M."/>
            <person name="Guigo R."/>
            <person name="Alvarado L."/>
            <person name="Berlin A."/>
            <person name="Borenstein D."/>
            <person name="Chen Z."/>
            <person name="Engels R."/>
            <person name="Freedman E."/>
            <person name="Gellesch M."/>
            <person name="Goldberg J."/>
            <person name="Griggs A."/>
            <person name="Gujja S."/>
            <person name="Heiman D."/>
            <person name="Hepburn T."/>
            <person name="Howarth C."/>
            <person name="Jen D."/>
            <person name="Larson L."/>
            <person name="Lewis B."/>
            <person name="Mehta T."/>
            <person name="Park D."/>
            <person name="Pearson M."/>
            <person name="Roberts A."/>
            <person name="Saif S."/>
            <person name="Shenoy N."/>
            <person name="Sisk P."/>
            <person name="Stolte C."/>
            <person name="Sykes S."/>
            <person name="Walk T."/>
            <person name="White J."/>
            <person name="Yandava C."/>
            <person name="Burger G."/>
            <person name="Gray M.W."/>
            <person name="Holland P.W.H."/>
            <person name="King N."/>
            <person name="Lang F.B.F."/>
            <person name="Roger A.J."/>
            <person name="Ruiz-Trillo I."/>
            <person name="Lander E."/>
            <person name="Nusbaum C."/>
        </authorList>
    </citation>
    <scope>NUCLEOTIDE SEQUENCE [LARGE SCALE GENOMIC DNA]</scope>
    <source>
        <strain evidence="3">ATCC 38327</strain>
    </source>
</reference>
<keyword evidence="3" id="KW-1185">Reference proteome</keyword>
<name>A0A0L0SW72_ALLM3</name>
<evidence type="ECO:0000313" key="3">
    <source>
        <dbReference type="Proteomes" id="UP000054350"/>
    </source>
</evidence>
<feature type="transmembrane region" description="Helical" evidence="1">
    <location>
        <begin position="57"/>
        <end position="74"/>
    </location>
</feature>
<dbReference type="AlphaFoldDB" id="A0A0L0SW72"/>
<gene>
    <name evidence="2" type="ORF">AMAG_19595</name>
</gene>
<proteinExistence type="predicted"/>